<reference evidence="1 2" key="1">
    <citation type="submission" date="2016-11" db="EMBL/GenBank/DDBJ databases">
        <authorList>
            <person name="Jaros S."/>
            <person name="Januszkiewicz K."/>
            <person name="Wedrychowicz H."/>
        </authorList>
    </citation>
    <scope>NUCLEOTIDE SEQUENCE [LARGE SCALE GENOMIC DNA]</scope>
    <source>
        <strain evidence="1 2">DSM 26991</strain>
    </source>
</reference>
<keyword evidence="2" id="KW-1185">Reference proteome</keyword>
<proteinExistence type="predicted"/>
<evidence type="ECO:0000313" key="1">
    <source>
        <dbReference type="EMBL" id="SHF07876.1"/>
    </source>
</evidence>
<dbReference type="AlphaFoldDB" id="A0A1M4YRA5"/>
<organism evidence="1 2">
    <name type="scientific">Bacteroides luti</name>
    <dbReference type="NCBI Taxonomy" id="1297750"/>
    <lineage>
        <taxon>Bacteria</taxon>
        <taxon>Pseudomonadati</taxon>
        <taxon>Bacteroidota</taxon>
        <taxon>Bacteroidia</taxon>
        <taxon>Bacteroidales</taxon>
        <taxon>Bacteroidaceae</taxon>
        <taxon>Bacteroides</taxon>
    </lineage>
</organism>
<sequence length="43" mass="5122">MRLWIVSDSFNIVTVKDYQYAYPFMPLPLGAYNAKKIKIKRNK</sequence>
<dbReference type="STRING" id="1297750.SAMN05444405_10548"/>
<gene>
    <name evidence="1" type="ORF">SAMN05444405_10548</name>
</gene>
<protein>
    <submittedName>
        <fullName evidence="1">Uncharacterized protein</fullName>
    </submittedName>
</protein>
<accession>A0A1M4YRA5</accession>
<dbReference type="Proteomes" id="UP000184509">
    <property type="component" value="Unassembled WGS sequence"/>
</dbReference>
<evidence type="ECO:0000313" key="2">
    <source>
        <dbReference type="Proteomes" id="UP000184509"/>
    </source>
</evidence>
<name>A0A1M4YRA5_9BACE</name>
<dbReference type="EMBL" id="FQTV01000005">
    <property type="protein sequence ID" value="SHF07876.1"/>
    <property type="molecule type" value="Genomic_DNA"/>
</dbReference>